<name>A0A0R1VNC2_9LACO</name>
<dbReference type="AlphaFoldDB" id="A0A0R1VNC2"/>
<reference evidence="1 2" key="1">
    <citation type="journal article" date="2015" name="Genome Announc.">
        <title>Expanding the biotechnology potential of lactobacilli through comparative genomics of 213 strains and associated genera.</title>
        <authorList>
            <person name="Sun Z."/>
            <person name="Harris H.M."/>
            <person name="McCann A."/>
            <person name="Guo C."/>
            <person name="Argimon S."/>
            <person name="Zhang W."/>
            <person name="Yang X."/>
            <person name="Jeffery I.B."/>
            <person name="Cooney J.C."/>
            <person name="Kagawa T.F."/>
            <person name="Liu W."/>
            <person name="Song Y."/>
            <person name="Salvetti E."/>
            <person name="Wrobel A."/>
            <person name="Rasinkangas P."/>
            <person name="Parkhill J."/>
            <person name="Rea M.C."/>
            <person name="O'Sullivan O."/>
            <person name="Ritari J."/>
            <person name="Douillard F.P."/>
            <person name="Paul Ross R."/>
            <person name="Yang R."/>
            <person name="Briner A.E."/>
            <person name="Felis G.E."/>
            <person name="de Vos W.M."/>
            <person name="Barrangou R."/>
            <person name="Klaenhammer T.R."/>
            <person name="Caufield P.W."/>
            <person name="Cui Y."/>
            <person name="Zhang H."/>
            <person name="O'Toole P.W."/>
        </authorList>
    </citation>
    <scope>NUCLEOTIDE SEQUENCE [LARGE SCALE GENOMIC DNA]</scope>
    <source>
        <strain evidence="1 2">DSM 18630</strain>
    </source>
</reference>
<evidence type="ECO:0000313" key="1">
    <source>
        <dbReference type="EMBL" id="KRM04377.1"/>
    </source>
</evidence>
<evidence type="ECO:0008006" key="3">
    <source>
        <dbReference type="Google" id="ProtNLM"/>
    </source>
</evidence>
<gene>
    <name evidence="1" type="ORF">FC89_GL002318</name>
</gene>
<keyword evidence="2" id="KW-1185">Reference proteome</keyword>
<protein>
    <recommendedName>
        <fullName evidence="3">Transposase</fullName>
    </recommendedName>
</protein>
<dbReference type="Proteomes" id="UP000051451">
    <property type="component" value="Unassembled WGS sequence"/>
</dbReference>
<organism evidence="1 2">
    <name type="scientific">Liquorilactobacillus ghanensis DSM 18630</name>
    <dbReference type="NCBI Taxonomy" id="1423750"/>
    <lineage>
        <taxon>Bacteria</taxon>
        <taxon>Bacillati</taxon>
        <taxon>Bacillota</taxon>
        <taxon>Bacilli</taxon>
        <taxon>Lactobacillales</taxon>
        <taxon>Lactobacillaceae</taxon>
        <taxon>Liquorilactobacillus</taxon>
    </lineage>
</organism>
<accession>A0A0R1VNC2</accession>
<dbReference type="EMBL" id="AZGB01000029">
    <property type="protein sequence ID" value="KRM04377.1"/>
    <property type="molecule type" value="Genomic_DNA"/>
</dbReference>
<evidence type="ECO:0000313" key="2">
    <source>
        <dbReference type="Proteomes" id="UP000051451"/>
    </source>
</evidence>
<comment type="caution">
    <text evidence="1">The sequence shown here is derived from an EMBL/GenBank/DDBJ whole genome shotgun (WGS) entry which is preliminary data.</text>
</comment>
<proteinExistence type="predicted"/>
<sequence>MTTLKELANKHSRNYKALKINWRLFHKDTEKINRSKTKYFRGLNEYMTQQNLINLGLTASSKLKYAYEIAHQDPNEFNFY</sequence>
<dbReference type="PATRIC" id="fig|1423750.3.peg.2361"/>